<dbReference type="CDD" id="cd17318">
    <property type="entry name" value="MFS_SLC17"/>
    <property type="match status" value="1"/>
</dbReference>
<feature type="domain" description="Major facilitator superfamily (MFS) profile" evidence="9">
    <location>
        <begin position="21"/>
        <end position="487"/>
    </location>
</feature>
<dbReference type="InterPro" id="IPR011701">
    <property type="entry name" value="MFS"/>
</dbReference>
<dbReference type="GO" id="GO:0006820">
    <property type="term" value="P:monoatomic anion transport"/>
    <property type="evidence" value="ECO:0007669"/>
    <property type="project" value="TreeGrafter"/>
</dbReference>
<name>A0AAW0T063_SCYPA</name>
<feature type="transmembrane region" description="Helical" evidence="8">
    <location>
        <begin position="199"/>
        <end position="223"/>
    </location>
</feature>
<dbReference type="GO" id="GO:0015293">
    <property type="term" value="F:symporter activity"/>
    <property type="evidence" value="ECO:0007669"/>
    <property type="project" value="UniProtKB-KW"/>
</dbReference>
<feature type="transmembrane region" description="Helical" evidence="8">
    <location>
        <begin position="138"/>
        <end position="158"/>
    </location>
</feature>
<proteinExistence type="predicted"/>
<feature type="transmembrane region" description="Helical" evidence="8">
    <location>
        <begin position="164"/>
        <end position="187"/>
    </location>
</feature>
<dbReference type="Gene3D" id="1.20.1250.20">
    <property type="entry name" value="MFS general substrate transporter like domains"/>
    <property type="match status" value="2"/>
</dbReference>
<feature type="transmembrane region" description="Helical" evidence="8">
    <location>
        <begin position="229"/>
        <end position="250"/>
    </location>
</feature>
<feature type="transmembrane region" description="Helical" evidence="8">
    <location>
        <begin position="336"/>
        <end position="357"/>
    </location>
</feature>
<dbReference type="Pfam" id="PF07690">
    <property type="entry name" value="MFS_1"/>
    <property type="match status" value="1"/>
</dbReference>
<keyword evidence="6 8" id="KW-0472">Membrane</keyword>
<dbReference type="SUPFAM" id="SSF103473">
    <property type="entry name" value="MFS general substrate transporter"/>
    <property type="match status" value="1"/>
</dbReference>
<feature type="transmembrane region" description="Helical" evidence="8">
    <location>
        <begin position="425"/>
        <end position="452"/>
    </location>
</feature>
<feature type="transmembrane region" description="Helical" evidence="8">
    <location>
        <begin position="107"/>
        <end position="126"/>
    </location>
</feature>
<reference evidence="10 11" key="1">
    <citation type="submission" date="2023-03" db="EMBL/GenBank/DDBJ databases">
        <title>High-quality genome of Scylla paramamosain provides insights in environmental adaptation.</title>
        <authorList>
            <person name="Zhang L."/>
        </authorList>
    </citation>
    <scope>NUCLEOTIDE SEQUENCE [LARGE SCALE GENOMIC DNA]</scope>
    <source>
        <strain evidence="10">LZ_2023a</strain>
        <tissue evidence="10">Muscle</tissue>
    </source>
</reference>
<evidence type="ECO:0000313" key="10">
    <source>
        <dbReference type="EMBL" id="KAK8380406.1"/>
    </source>
</evidence>
<evidence type="ECO:0000256" key="7">
    <source>
        <dbReference type="SAM" id="MobiDB-lite"/>
    </source>
</evidence>
<dbReference type="EMBL" id="JARAKH010000042">
    <property type="protein sequence ID" value="KAK8380405.1"/>
    <property type="molecule type" value="Genomic_DNA"/>
</dbReference>
<gene>
    <name evidence="10" type="ORF">O3P69_016763</name>
</gene>
<feature type="region of interest" description="Disordered" evidence="7">
    <location>
        <begin position="75"/>
        <end position="95"/>
    </location>
</feature>
<evidence type="ECO:0000259" key="9">
    <source>
        <dbReference type="PROSITE" id="PS50850"/>
    </source>
</evidence>
<feature type="transmembrane region" description="Helical" evidence="8">
    <location>
        <begin position="377"/>
        <end position="405"/>
    </location>
</feature>
<comment type="caution">
    <text evidence="10">The sequence shown here is derived from an EMBL/GenBank/DDBJ whole genome shotgun (WGS) entry which is preliminary data.</text>
</comment>
<dbReference type="InterPro" id="IPR036259">
    <property type="entry name" value="MFS_trans_sf"/>
</dbReference>
<evidence type="ECO:0000256" key="8">
    <source>
        <dbReference type="SAM" id="Phobius"/>
    </source>
</evidence>
<protein>
    <recommendedName>
        <fullName evidence="9">Major facilitator superfamily (MFS) profile domain-containing protein</fullName>
    </recommendedName>
</protein>
<dbReference type="InterPro" id="IPR020846">
    <property type="entry name" value="MFS_dom"/>
</dbReference>
<dbReference type="FunFam" id="1.20.1250.20:FF:000003">
    <property type="entry name" value="Solute carrier family 17 member 3"/>
    <property type="match status" value="1"/>
</dbReference>
<dbReference type="PANTHER" id="PTHR11662:SF399">
    <property type="entry name" value="FI19708P1-RELATED"/>
    <property type="match status" value="1"/>
</dbReference>
<dbReference type="Proteomes" id="UP001487740">
    <property type="component" value="Unassembled WGS sequence"/>
</dbReference>
<feature type="transmembrane region" description="Helical" evidence="8">
    <location>
        <begin position="464"/>
        <end position="482"/>
    </location>
</feature>
<evidence type="ECO:0000256" key="3">
    <source>
        <dbReference type="ARBA" id="ARBA00022692"/>
    </source>
</evidence>
<dbReference type="InterPro" id="IPR050382">
    <property type="entry name" value="MFS_Na/Anion_cotransporter"/>
</dbReference>
<keyword evidence="2" id="KW-0813">Transport</keyword>
<evidence type="ECO:0000256" key="5">
    <source>
        <dbReference type="ARBA" id="ARBA00022989"/>
    </source>
</evidence>
<dbReference type="PANTHER" id="PTHR11662">
    <property type="entry name" value="SOLUTE CARRIER FAMILY 17"/>
    <property type="match status" value="1"/>
</dbReference>
<evidence type="ECO:0000313" key="11">
    <source>
        <dbReference type="Proteomes" id="UP001487740"/>
    </source>
</evidence>
<sequence length="510" mass="56341">MENSLNGILQRLCGCIPARVSLGVLAFLGFVIMTSVRINLSVAIVAMVRQNSSNIIKGRAECQQGNESWLVLEQEKGGGGNSTTSIPWEEDGRMEGDEDEGLEWDEMTQGLVLASFFYGYIFTQIIGGRFAEVYGTRITFGLCGLTSGFFTLLSPIAARYHYGALIAVRALMGFFQGPMWPSMHALVPRWIPPLEKSRFVSCVYFGSNLSMMATLAVSGIIVDSLGWDAAFYIPGTICLVWALCWLLLVADTPTQHPRISQEEKEYIENVVRKSGSSWKRPRKVPWRSLLTCVPFWVTVAVDVGNMFGLTVFFSLLPTYMKNVLGFSIKENGLLSSLPFLFRYLGALTFSFFGDWIISTDKLRFITMRRLSSAIAMFFPAILAVVTAYSGCSAAATVSFLCLMNFTNGAVVNSILVNYTDIAPNFSGTIFGIGNTAGAIMMFLAPVCAAAVIQGQQTMLQWRKVFWMCVPMYVVPEVFYLIFCSATVQPWNSAGEEEDEEEAASLDKLSI</sequence>
<dbReference type="PROSITE" id="PS50850">
    <property type="entry name" value="MFS"/>
    <property type="match status" value="1"/>
</dbReference>
<comment type="subcellular location">
    <subcellularLocation>
        <location evidence="1">Membrane</location>
        <topology evidence="1">Multi-pass membrane protein</topology>
    </subcellularLocation>
</comment>
<keyword evidence="3 8" id="KW-0812">Transmembrane</keyword>
<accession>A0AAW0T063</accession>
<dbReference type="GO" id="GO:0016020">
    <property type="term" value="C:membrane"/>
    <property type="evidence" value="ECO:0007669"/>
    <property type="project" value="UniProtKB-SubCell"/>
</dbReference>
<keyword evidence="5 8" id="KW-1133">Transmembrane helix</keyword>
<feature type="transmembrane region" description="Helical" evidence="8">
    <location>
        <begin position="289"/>
        <end position="316"/>
    </location>
</feature>
<organism evidence="10 11">
    <name type="scientific">Scylla paramamosain</name>
    <name type="common">Mud crab</name>
    <dbReference type="NCBI Taxonomy" id="85552"/>
    <lineage>
        <taxon>Eukaryota</taxon>
        <taxon>Metazoa</taxon>
        <taxon>Ecdysozoa</taxon>
        <taxon>Arthropoda</taxon>
        <taxon>Crustacea</taxon>
        <taxon>Multicrustacea</taxon>
        <taxon>Malacostraca</taxon>
        <taxon>Eumalacostraca</taxon>
        <taxon>Eucarida</taxon>
        <taxon>Decapoda</taxon>
        <taxon>Pleocyemata</taxon>
        <taxon>Brachyura</taxon>
        <taxon>Eubrachyura</taxon>
        <taxon>Portunoidea</taxon>
        <taxon>Portunidae</taxon>
        <taxon>Portuninae</taxon>
        <taxon>Scylla</taxon>
    </lineage>
</organism>
<dbReference type="AlphaFoldDB" id="A0AAW0T063"/>
<feature type="transmembrane region" description="Helical" evidence="8">
    <location>
        <begin position="20"/>
        <end position="48"/>
    </location>
</feature>
<evidence type="ECO:0000256" key="6">
    <source>
        <dbReference type="ARBA" id="ARBA00023136"/>
    </source>
</evidence>
<keyword evidence="4" id="KW-0769">Symport</keyword>
<evidence type="ECO:0000256" key="2">
    <source>
        <dbReference type="ARBA" id="ARBA00022448"/>
    </source>
</evidence>
<keyword evidence="11" id="KW-1185">Reference proteome</keyword>
<evidence type="ECO:0000256" key="1">
    <source>
        <dbReference type="ARBA" id="ARBA00004141"/>
    </source>
</evidence>
<evidence type="ECO:0000256" key="4">
    <source>
        <dbReference type="ARBA" id="ARBA00022847"/>
    </source>
</evidence>
<dbReference type="EMBL" id="JARAKH010000042">
    <property type="protein sequence ID" value="KAK8380406.1"/>
    <property type="molecule type" value="Genomic_DNA"/>
</dbReference>